<dbReference type="EMBL" id="MHCQ01000005">
    <property type="protein sequence ID" value="OGY24950.1"/>
    <property type="molecule type" value="Genomic_DNA"/>
</dbReference>
<evidence type="ECO:0000313" key="1">
    <source>
        <dbReference type="EMBL" id="OGY24950.1"/>
    </source>
</evidence>
<name>A0A1G1WBP7_9BACT</name>
<dbReference type="Proteomes" id="UP000177103">
    <property type="component" value="Unassembled WGS sequence"/>
</dbReference>
<sequence length="120" mass="13096">MLAYVMVGAVVITVALIVIVRDSSSSHWKVQTEQRLYELEINRVVVCREMGQVQYLINCIALNPFVTSDAVVTVGSEDGVETTRVILKDHQPLVFLNAQAAEIAYSLIAALPPRGANLGN</sequence>
<organism evidence="1 2">
    <name type="scientific">Candidatus Woykebacteria bacterium RBG_13_40_7b</name>
    <dbReference type="NCBI Taxonomy" id="1802594"/>
    <lineage>
        <taxon>Bacteria</taxon>
        <taxon>Candidatus Woykeibacteriota</taxon>
    </lineage>
</organism>
<accession>A0A1G1WBP7</accession>
<protein>
    <submittedName>
        <fullName evidence="1">Uncharacterized protein</fullName>
    </submittedName>
</protein>
<comment type="caution">
    <text evidence="1">The sequence shown here is derived from an EMBL/GenBank/DDBJ whole genome shotgun (WGS) entry which is preliminary data.</text>
</comment>
<gene>
    <name evidence="1" type="ORF">A2Y57_02380</name>
</gene>
<evidence type="ECO:0000313" key="2">
    <source>
        <dbReference type="Proteomes" id="UP000177103"/>
    </source>
</evidence>
<reference evidence="1 2" key="1">
    <citation type="journal article" date="2016" name="Nat. Commun.">
        <title>Thousands of microbial genomes shed light on interconnected biogeochemical processes in an aquifer system.</title>
        <authorList>
            <person name="Anantharaman K."/>
            <person name="Brown C.T."/>
            <person name="Hug L.A."/>
            <person name="Sharon I."/>
            <person name="Castelle C.J."/>
            <person name="Probst A.J."/>
            <person name="Thomas B.C."/>
            <person name="Singh A."/>
            <person name="Wilkins M.J."/>
            <person name="Karaoz U."/>
            <person name="Brodie E.L."/>
            <person name="Williams K.H."/>
            <person name="Hubbard S.S."/>
            <person name="Banfield J.F."/>
        </authorList>
    </citation>
    <scope>NUCLEOTIDE SEQUENCE [LARGE SCALE GENOMIC DNA]</scope>
</reference>
<dbReference type="AlphaFoldDB" id="A0A1G1WBP7"/>
<proteinExistence type="predicted"/>